<feature type="compositionally biased region" description="Low complexity" evidence="7">
    <location>
        <begin position="233"/>
        <end position="248"/>
    </location>
</feature>
<feature type="compositionally biased region" description="Polar residues" evidence="7">
    <location>
        <begin position="205"/>
        <end position="224"/>
    </location>
</feature>
<dbReference type="InterPro" id="IPR051775">
    <property type="entry name" value="Homeobox_domain"/>
</dbReference>
<dbReference type="InterPro" id="IPR009057">
    <property type="entry name" value="Homeodomain-like_sf"/>
</dbReference>
<keyword evidence="4 5" id="KW-0539">Nucleus</keyword>
<feature type="compositionally biased region" description="Polar residues" evidence="7">
    <location>
        <begin position="268"/>
        <end position="284"/>
    </location>
</feature>
<evidence type="ECO:0000256" key="3">
    <source>
        <dbReference type="ARBA" id="ARBA00023155"/>
    </source>
</evidence>
<feature type="compositionally biased region" description="Basic and acidic residues" evidence="7">
    <location>
        <begin position="621"/>
        <end position="637"/>
    </location>
</feature>
<gene>
    <name evidence="9" type="ORF">Cpir12675_004217</name>
</gene>
<dbReference type="PROSITE" id="PS00027">
    <property type="entry name" value="HOMEOBOX_1"/>
    <property type="match status" value="1"/>
</dbReference>
<evidence type="ECO:0000256" key="2">
    <source>
        <dbReference type="ARBA" id="ARBA00023125"/>
    </source>
</evidence>
<evidence type="ECO:0000256" key="7">
    <source>
        <dbReference type="SAM" id="MobiDB-lite"/>
    </source>
</evidence>
<feature type="region of interest" description="Disordered" evidence="7">
    <location>
        <begin position="205"/>
        <end position="248"/>
    </location>
</feature>
<evidence type="ECO:0000256" key="4">
    <source>
        <dbReference type="ARBA" id="ARBA00023242"/>
    </source>
</evidence>
<reference evidence="9 10" key="1">
    <citation type="journal article" date="2024" name="IMA Fungus">
        <title>IMA Genome - F19 : A genome assembly and annotation guide to empower mycologists, including annotated draft genome sequences of Ceratocystis pirilliformis, Diaporthe australafricana, Fusarium ophioides, Paecilomyces lecythidis, and Sporothrix stenoceras.</title>
        <authorList>
            <person name="Aylward J."/>
            <person name="Wilson A.M."/>
            <person name="Visagie C.M."/>
            <person name="Spraker J."/>
            <person name="Barnes I."/>
            <person name="Buitendag C."/>
            <person name="Ceriani C."/>
            <person name="Del Mar Angel L."/>
            <person name="du Plessis D."/>
            <person name="Fuchs T."/>
            <person name="Gasser K."/>
            <person name="Kramer D."/>
            <person name="Li W."/>
            <person name="Munsamy K."/>
            <person name="Piso A."/>
            <person name="Price J.L."/>
            <person name="Sonnekus B."/>
            <person name="Thomas C."/>
            <person name="van der Nest A."/>
            <person name="van Dijk A."/>
            <person name="van Heerden A."/>
            <person name="van Vuuren N."/>
            <person name="Yilmaz N."/>
            <person name="Duong T.A."/>
            <person name="van der Merwe N.A."/>
            <person name="Wingfield M.J."/>
            <person name="Wingfield B.D."/>
        </authorList>
    </citation>
    <scope>NUCLEOTIDE SEQUENCE [LARGE SCALE GENOMIC DNA]</scope>
    <source>
        <strain evidence="9 10">CMW 12675</strain>
    </source>
</reference>
<dbReference type="PROSITE" id="PS50071">
    <property type="entry name" value="HOMEOBOX_2"/>
    <property type="match status" value="1"/>
</dbReference>
<evidence type="ECO:0000256" key="1">
    <source>
        <dbReference type="ARBA" id="ARBA00004123"/>
    </source>
</evidence>
<evidence type="ECO:0000256" key="6">
    <source>
        <dbReference type="RuleBase" id="RU000682"/>
    </source>
</evidence>
<keyword evidence="2 5" id="KW-0238">DNA-binding</keyword>
<protein>
    <recommendedName>
        <fullName evidence="8">Homeobox domain-containing protein</fullName>
    </recommendedName>
</protein>
<feature type="region of interest" description="Disordered" evidence="7">
    <location>
        <begin position="481"/>
        <end position="502"/>
    </location>
</feature>
<sequence>MPSYDVLHNNHDMNHPQSSYSAMTTTMMTPKKDLCVVNVQPDKQTKNRRKRTQYGPSNPISLQRPCADVQCRFPWLLLWPPALSRQIAIAIAVVVVLLTLIVSFRAADKAILEGAYQANAKPDKTARLAIVRQVSMTEKEVQIWFQNRRQNDRRKSRPLSAQEIAALRYGGMQVISSDSASPEIRNALQAACGVVDPISRQSSYNNSVRGMDSPTSSAFPTQTPAHMAVSQISTNSSASPIPSLSDSSPLVRTALKSSAASLRFSDMNSSPVNEIRTPCNNGANGRQPVVLNIPSSMGYVSNRWNSHAFSSPSSHAMGDENSKSLATPFHHRSAPSRRLPEPLGNVRLGYSLDGRAEITSEVSPTSFRNSERATSVLPELHCKSLDENNNNNKANGVTLPPLSLLTRSIQTGRSRDVHEWEVCCDMNTPQDDQLTKIALNEAAGSALAEISLRRSTTNLSGSHQATPGHSGVLQANNNRKNMALSPTPQATNGGKTSSRSSSTMFYTNTADCSGASYTSASQFEKIAAKRTARIQMVMLAADPSPAPSGTDSDKENWTPDDQQSSAAPRRVLTPESTMDCRSPSPRSLEPAATVYHRRSHSAVSETASAPISLMPSKKRSRTESDVDGDMEHARADSEPGSGPAAARKRAARENDVDRLMGTASPSKKGDAVCVAGLLALSQGNWR</sequence>
<dbReference type="EMBL" id="JAWDJO010000114">
    <property type="protein sequence ID" value="KAL1893239.1"/>
    <property type="molecule type" value="Genomic_DNA"/>
</dbReference>
<dbReference type="SUPFAM" id="SSF46689">
    <property type="entry name" value="Homeodomain-like"/>
    <property type="match status" value="1"/>
</dbReference>
<feature type="DNA-binding region" description="Homeobox" evidence="5">
    <location>
        <begin position="114"/>
        <end position="156"/>
    </location>
</feature>
<dbReference type="CDD" id="cd00086">
    <property type="entry name" value="homeodomain"/>
    <property type="match status" value="1"/>
</dbReference>
<name>A0ABR3Z139_9PEZI</name>
<evidence type="ECO:0000313" key="9">
    <source>
        <dbReference type="EMBL" id="KAL1893239.1"/>
    </source>
</evidence>
<keyword evidence="3 5" id="KW-0371">Homeobox</keyword>
<feature type="region of interest" description="Disordered" evidence="7">
    <location>
        <begin position="40"/>
        <end position="59"/>
    </location>
</feature>
<dbReference type="InterPro" id="IPR017970">
    <property type="entry name" value="Homeobox_CS"/>
</dbReference>
<dbReference type="InterPro" id="IPR001356">
    <property type="entry name" value="HD"/>
</dbReference>
<evidence type="ECO:0000313" key="10">
    <source>
        <dbReference type="Proteomes" id="UP001583280"/>
    </source>
</evidence>
<feature type="domain" description="Homeobox" evidence="8">
    <location>
        <begin position="112"/>
        <end position="155"/>
    </location>
</feature>
<dbReference type="PANTHER" id="PTHR24323:SF7">
    <property type="entry name" value="HOMEOBOX DOMAIN-CONTAINING PROTEIN"/>
    <property type="match status" value="1"/>
</dbReference>
<keyword evidence="10" id="KW-1185">Reference proteome</keyword>
<dbReference type="Proteomes" id="UP001583280">
    <property type="component" value="Unassembled WGS sequence"/>
</dbReference>
<accession>A0ABR3Z139</accession>
<dbReference type="Pfam" id="PF00046">
    <property type="entry name" value="Homeodomain"/>
    <property type="match status" value="1"/>
</dbReference>
<comment type="caution">
    <text evidence="9">The sequence shown here is derived from an EMBL/GenBank/DDBJ whole genome shotgun (WGS) entry which is preliminary data.</text>
</comment>
<evidence type="ECO:0000256" key="5">
    <source>
        <dbReference type="PROSITE-ProRule" id="PRU00108"/>
    </source>
</evidence>
<feature type="region of interest" description="Disordered" evidence="7">
    <location>
        <begin position="310"/>
        <end position="342"/>
    </location>
</feature>
<dbReference type="SMART" id="SM00389">
    <property type="entry name" value="HOX"/>
    <property type="match status" value="1"/>
</dbReference>
<dbReference type="Gene3D" id="1.10.10.60">
    <property type="entry name" value="Homeodomain-like"/>
    <property type="match status" value="1"/>
</dbReference>
<proteinExistence type="predicted"/>
<organism evidence="9 10">
    <name type="scientific">Ceratocystis pirilliformis</name>
    <dbReference type="NCBI Taxonomy" id="259994"/>
    <lineage>
        <taxon>Eukaryota</taxon>
        <taxon>Fungi</taxon>
        <taxon>Dikarya</taxon>
        <taxon>Ascomycota</taxon>
        <taxon>Pezizomycotina</taxon>
        <taxon>Sordariomycetes</taxon>
        <taxon>Hypocreomycetidae</taxon>
        <taxon>Microascales</taxon>
        <taxon>Ceratocystidaceae</taxon>
        <taxon>Ceratocystis</taxon>
    </lineage>
</organism>
<dbReference type="PANTHER" id="PTHR24323">
    <property type="entry name" value="CEH-10 HOMEODOMAIN-CONTAINING HOMOLOG"/>
    <property type="match status" value="1"/>
</dbReference>
<feature type="region of interest" description="Disordered" evidence="7">
    <location>
        <begin position="542"/>
        <end position="668"/>
    </location>
</feature>
<feature type="region of interest" description="Disordered" evidence="7">
    <location>
        <begin position="268"/>
        <end position="288"/>
    </location>
</feature>
<evidence type="ECO:0000259" key="8">
    <source>
        <dbReference type="PROSITE" id="PS50071"/>
    </source>
</evidence>
<comment type="subcellular location">
    <subcellularLocation>
        <location evidence="1 5 6">Nucleus</location>
    </subcellularLocation>
</comment>